<name>A0A857LR05_9ACTN</name>
<proteinExistence type="predicted"/>
<dbReference type="SUPFAM" id="SSF54427">
    <property type="entry name" value="NTF2-like"/>
    <property type="match status" value="1"/>
</dbReference>
<gene>
    <name evidence="1" type="ORF">GII30_19285</name>
</gene>
<evidence type="ECO:0000313" key="1">
    <source>
        <dbReference type="EMBL" id="QHN41024.1"/>
    </source>
</evidence>
<dbReference type="Gene3D" id="3.10.450.50">
    <property type="match status" value="1"/>
</dbReference>
<dbReference type="RefSeq" id="WP_005193062.1">
    <property type="nucleotide sequence ID" value="NZ_CP045804.1"/>
</dbReference>
<dbReference type="InterPro" id="IPR032710">
    <property type="entry name" value="NTF2-like_dom_sf"/>
</dbReference>
<reference evidence="1" key="1">
    <citation type="journal article" date="2021" name="Nat. Microbiol.">
        <title>Cocultivation of an ultrasmall environmental parasitic bacterium with lytic ability against bacteria associated with wastewater foams.</title>
        <authorList>
            <person name="Batinovic S."/>
            <person name="Rose J.J.A."/>
            <person name="Ratcliffe J."/>
            <person name="Seviour R.J."/>
            <person name="Petrovski S."/>
        </authorList>
    </citation>
    <scope>NUCLEOTIDE SEQUENCE</scope>
    <source>
        <strain evidence="1">CON44</strain>
    </source>
</reference>
<dbReference type="AlphaFoldDB" id="A0A857LR05"/>
<organism evidence="1">
    <name type="scientific">Gordonia amarae</name>
    <dbReference type="NCBI Taxonomy" id="36821"/>
    <lineage>
        <taxon>Bacteria</taxon>
        <taxon>Bacillati</taxon>
        <taxon>Actinomycetota</taxon>
        <taxon>Actinomycetes</taxon>
        <taxon>Mycobacteriales</taxon>
        <taxon>Gordoniaceae</taxon>
        <taxon>Gordonia</taxon>
    </lineage>
</organism>
<protein>
    <submittedName>
        <fullName evidence="1">DUF4878 domain-containing protein</fullName>
    </submittedName>
</protein>
<sequence>MAKDRTPTPQAPDGDAPSWKAALPFIIAGVVVLVVVIGVLISNAVRPAEDRMSEDAKVQHAINDYYTARNEADFDKYAAVNCAAVRGAEGFPTKDSFVTDNRKSMDDNGQIKIPEITDLTVNGDRATARVHWHFDKSEDKKNVVDTTVVREDGEWKVCTS</sequence>
<accession>A0A857LR05</accession>
<dbReference type="EMBL" id="CP045810">
    <property type="protein sequence ID" value="QHN41024.1"/>
    <property type="molecule type" value="Genomic_DNA"/>
</dbReference>